<dbReference type="Pfam" id="PF00400">
    <property type="entry name" value="WD40"/>
    <property type="match status" value="6"/>
</dbReference>
<dbReference type="InterPro" id="IPR020472">
    <property type="entry name" value="WD40_PAC1"/>
</dbReference>
<evidence type="ECO:0000313" key="4">
    <source>
        <dbReference type="EMBL" id="KIV98317.1"/>
    </source>
</evidence>
<organism evidence="4 5">
    <name type="scientific">Verruconis gallopava</name>
    <dbReference type="NCBI Taxonomy" id="253628"/>
    <lineage>
        <taxon>Eukaryota</taxon>
        <taxon>Fungi</taxon>
        <taxon>Dikarya</taxon>
        <taxon>Ascomycota</taxon>
        <taxon>Pezizomycotina</taxon>
        <taxon>Dothideomycetes</taxon>
        <taxon>Pleosporomycetidae</taxon>
        <taxon>Venturiales</taxon>
        <taxon>Sympoventuriaceae</taxon>
        <taxon>Verruconis</taxon>
    </lineage>
</organism>
<dbReference type="InterPro" id="IPR019775">
    <property type="entry name" value="WD40_repeat_CS"/>
</dbReference>
<evidence type="ECO:0000313" key="5">
    <source>
        <dbReference type="Proteomes" id="UP000053259"/>
    </source>
</evidence>
<keyword evidence="5" id="KW-1185">Reference proteome</keyword>
<feature type="repeat" description="WD" evidence="3">
    <location>
        <begin position="152"/>
        <end position="193"/>
    </location>
</feature>
<protein>
    <submittedName>
        <fullName evidence="4">Uncharacterized protein</fullName>
    </submittedName>
</protein>
<dbReference type="HOGENOM" id="CLU_728035_0_0_1"/>
<dbReference type="PROSITE" id="PS00678">
    <property type="entry name" value="WD_REPEATS_1"/>
    <property type="match status" value="4"/>
</dbReference>
<proteinExistence type="predicted"/>
<dbReference type="Proteomes" id="UP000053259">
    <property type="component" value="Unassembled WGS sequence"/>
</dbReference>
<dbReference type="Gene3D" id="2.130.10.10">
    <property type="entry name" value="YVTN repeat-like/Quinoprotein amine dehydrogenase"/>
    <property type="match status" value="4"/>
</dbReference>
<reference evidence="4 5" key="1">
    <citation type="submission" date="2015-01" db="EMBL/GenBank/DDBJ databases">
        <title>The Genome Sequence of Ochroconis gallopava CBS43764.</title>
        <authorList>
            <consortium name="The Broad Institute Genomics Platform"/>
            <person name="Cuomo C."/>
            <person name="de Hoog S."/>
            <person name="Gorbushina A."/>
            <person name="Stielow B."/>
            <person name="Teixiera M."/>
            <person name="Abouelleil A."/>
            <person name="Chapman S.B."/>
            <person name="Priest M."/>
            <person name="Young S.K."/>
            <person name="Wortman J."/>
            <person name="Nusbaum C."/>
            <person name="Birren B."/>
        </authorList>
    </citation>
    <scope>NUCLEOTIDE SEQUENCE [LARGE SCALE GENOMIC DNA]</scope>
    <source>
        <strain evidence="4 5">CBS 43764</strain>
    </source>
</reference>
<feature type="repeat" description="WD" evidence="3">
    <location>
        <begin position="194"/>
        <end position="235"/>
    </location>
</feature>
<sequence length="380" mass="42368">MFKSYSSFEPVIKDSFRKVLLGHTGKVNVVAISPSGMLLISGSSDKTIRIWDVESSTERYIIQVPGPVSAICFSPSGEFLALSYGEGVEIWFTGDALHEVHCCQQLIADSNELVKEDFVTTIAFSPDGLRLAAGSDKFVWIWDLDISEITHILEHDDEVASVAFSPDGQYIASSSVDRTVQIWNATTGQPQYQFEGHRDWVRSLSFSPNSQHIASASDDGTIQVWNIHNGHILQKFRHSDWYTSVAFSSCGTQLISGSADAKVRLHDTITRWEKTFYGHTDQVNTVVFAPNNKFIASGGDDGLIRIWDITEDHFMQPMAEHPERILTSGMRSCSKSDQPENAQILYTSLVKGLVGLGFELKFFDKKFLNYGRVSPRLGLV</sequence>
<dbReference type="InterPro" id="IPR036322">
    <property type="entry name" value="WD40_repeat_dom_sf"/>
</dbReference>
<name>A0A0D1ZUW8_9PEZI</name>
<dbReference type="InterPro" id="IPR001680">
    <property type="entry name" value="WD40_rpt"/>
</dbReference>
<evidence type="ECO:0000256" key="2">
    <source>
        <dbReference type="ARBA" id="ARBA00022737"/>
    </source>
</evidence>
<dbReference type="PRINTS" id="PR00320">
    <property type="entry name" value="GPROTEINBRPT"/>
</dbReference>
<dbReference type="SMART" id="SM00320">
    <property type="entry name" value="WD40"/>
    <property type="match status" value="7"/>
</dbReference>
<dbReference type="PROSITE" id="PS50082">
    <property type="entry name" value="WD_REPEATS_2"/>
    <property type="match status" value="4"/>
</dbReference>
<dbReference type="OrthoDB" id="538223at2759"/>
<dbReference type="InterPro" id="IPR015943">
    <property type="entry name" value="WD40/YVTN_repeat-like_dom_sf"/>
</dbReference>
<feature type="repeat" description="WD" evidence="3">
    <location>
        <begin position="276"/>
        <end position="317"/>
    </location>
</feature>
<evidence type="ECO:0000256" key="3">
    <source>
        <dbReference type="PROSITE-ProRule" id="PRU00221"/>
    </source>
</evidence>
<evidence type="ECO:0000256" key="1">
    <source>
        <dbReference type="ARBA" id="ARBA00022574"/>
    </source>
</evidence>
<dbReference type="PANTHER" id="PTHR19879">
    <property type="entry name" value="TRANSCRIPTION INITIATION FACTOR TFIID"/>
    <property type="match status" value="1"/>
</dbReference>
<dbReference type="PROSITE" id="PS50294">
    <property type="entry name" value="WD_REPEATS_REGION"/>
    <property type="match status" value="4"/>
</dbReference>
<feature type="repeat" description="WD" evidence="3">
    <location>
        <begin position="20"/>
        <end position="61"/>
    </location>
</feature>
<dbReference type="PANTHER" id="PTHR19879:SF9">
    <property type="entry name" value="TRANSCRIPTION INITIATION FACTOR TFIID SUBUNIT 5"/>
    <property type="match status" value="1"/>
</dbReference>
<dbReference type="VEuPathDB" id="FungiDB:PV09_09836"/>
<dbReference type="EMBL" id="KN847800">
    <property type="protein sequence ID" value="KIV98317.1"/>
    <property type="molecule type" value="Genomic_DNA"/>
</dbReference>
<dbReference type="SUPFAM" id="SSF50978">
    <property type="entry name" value="WD40 repeat-like"/>
    <property type="match status" value="1"/>
</dbReference>
<accession>A0A0D1ZUW8</accession>
<keyword evidence="1 3" id="KW-0853">WD repeat</keyword>
<dbReference type="AlphaFoldDB" id="A0A0D1ZUW8"/>
<dbReference type="STRING" id="253628.A0A0D1ZUW8"/>
<dbReference type="InParanoid" id="A0A0D1ZUW8"/>
<keyword evidence="2" id="KW-0677">Repeat</keyword>
<gene>
    <name evidence="4" type="ORF">PV09_09836</name>
</gene>
<dbReference type="GeneID" id="27317809"/>
<dbReference type="CDD" id="cd00200">
    <property type="entry name" value="WD40"/>
    <property type="match status" value="1"/>
</dbReference>
<dbReference type="RefSeq" id="XP_016208187.1">
    <property type="nucleotide sequence ID" value="XM_016363984.1"/>
</dbReference>